<dbReference type="Gene3D" id="3.10.450.50">
    <property type="match status" value="1"/>
</dbReference>
<comment type="caution">
    <text evidence="2">The sequence shown here is derived from an EMBL/GenBank/DDBJ whole genome shotgun (WGS) entry which is preliminary data.</text>
</comment>
<dbReference type="Pfam" id="PF13474">
    <property type="entry name" value="SnoaL_3"/>
    <property type="match status" value="1"/>
</dbReference>
<dbReference type="AlphaFoldDB" id="A0A0S8GJZ8"/>
<accession>A0A0S8GJZ8</accession>
<sequence length="154" mass="18098">MDKTHTFNNINNPHNEIAEIEKTIRASIEWAVRGKDRDLMLSTVIKNDELFFFQPDSKSTIRGIKPFIELTDNFFMLPEFKAIRVEIKDMRIHMSPTGKTAWFSCILNDYNEFKGKPAVWENVRWTGVLDKVDGTWKIFQMHFSKAEDLIQGKR</sequence>
<organism evidence="2 3">
    <name type="scientific">candidate division WOR_3 bacterium SM23_60</name>
    <dbReference type="NCBI Taxonomy" id="1703780"/>
    <lineage>
        <taxon>Bacteria</taxon>
        <taxon>Bacteria division WOR-3</taxon>
    </lineage>
</organism>
<proteinExistence type="predicted"/>
<dbReference type="InterPro" id="IPR032710">
    <property type="entry name" value="NTF2-like_dom_sf"/>
</dbReference>
<dbReference type="InterPro" id="IPR037401">
    <property type="entry name" value="SnoaL-like"/>
</dbReference>
<dbReference type="EMBL" id="LJUO01000040">
    <property type="protein sequence ID" value="KPK72140.1"/>
    <property type="molecule type" value="Genomic_DNA"/>
</dbReference>
<name>A0A0S8GJZ8_UNCW3</name>
<evidence type="ECO:0000313" key="3">
    <source>
        <dbReference type="Proteomes" id="UP000051096"/>
    </source>
</evidence>
<evidence type="ECO:0000313" key="2">
    <source>
        <dbReference type="EMBL" id="KPK72140.1"/>
    </source>
</evidence>
<evidence type="ECO:0000259" key="1">
    <source>
        <dbReference type="Pfam" id="PF13474"/>
    </source>
</evidence>
<gene>
    <name evidence="2" type="ORF">AMJ87_05590</name>
</gene>
<dbReference type="Proteomes" id="UP000051096">
    <property type="component" value="Unassembled WGS sequence"/>
</dbReference>
<feature type="domain" description="SnoaL-like" evidence="1">
    <location>
        <begin position="21"/>
        <end position="144"/>
    </location>
</feature>
<reference evidence="2 3" key="1">
    <citation type="journal article" date="2015" name="Microbiome">
        <title>Genomic resolution of linkages in carbon, nitrogen, and sulfur cycling among widespread estuary sediment bacteria.</title>
        <authorList>
            <person name="Baker B.J."/>
            <person name="Lazar C.S."/>
            <person name="Teske A.P."/>
            <person name="Dick G.J."/>
        </authorList>
    </citation>
    <scope>NUCLEOTIDE SEQUENCE [LARGE SCALE GENOMIC DNA]</scope>
    <source>
        <strain evidence="2">SM23_60</strain>
    </source>
</reference>
<dbReference type="SUPFAM" id="SSF54427">
    <property type="entry name" value="NTF2-like"/>
    <property type="match status" value="1"/>
</dbReference>
<protein>
    <recommendedName>
        <fullName evidence="1">SnoaL-like domain-containing protein</fullName>
    </recommendedName>
</protein>